<organism evidence="1 2">
    <name type="scientific">Laccaria amethystina LaAM-08-1</name>
    <dbReference type="NCBI Taxonomy" id="1095629"/>
    <lineage>
        <taxon>Eukaryota</taxon>
        <taxon>Fungi</taxon>
        <taxon>Dikarya</taxon>
        <taxon>Basidiomycota</taxon>
        <taxon>Agaricomycotina</taxon>
        <taxon>Agaricomycetes</taxon>
        <taxon>Agaricomycetidae</taxon>
        <taxon>Agaricales</taxon>
        <taxon>Agaricineae</taxon>
        <taxon>Hydnangiaceae</taxon>
        <taxon>Laccaria</taxon>
    </lineage>
</organism>
<dbReference type="EMBL" id="KN838713">
    <property type="protein sequence ID" value="KIJ96713.1"/>
    <property type="molecule type" value="Genomic_DNA"/>
</dbReference>
<reference evidence="1 2" key="1">
    <citation type="submission" date="2014-04" db="EMBL/GenBank/DDBJ databases">
        <authorList>
            <consortium name="DOE Joint Genome Institute"/>
            <person name="Kuo A."/>
            <person name="Kohler A."/>
            <person name="Nagy L.G."/>
            <person name="Floudas D."/>
            <person name="Copeland A."/>
            <person name="Barry K.W."/>
            <person name="Cichocki N."/>
            <person name="Veneault-Fourrey C."/>
            <person name="LaButti K."/>
            <person name="Lindquist E.A."/>
            <person name="Lipzen A."/>
            <person name="Lundell T."/>
            <person name="Morin E."/>
            <person name="Murat C."/>
            <person name="Sun H."/>
            <person name="Tunlid A."/>
            <person name="Henrissat B."/>
            <person name="Grigoriev I.V."/>
            <person name="Hibbett D.S."/>
            <person name="Martin F."/>
            <person name="Nordberg H.P."/>
            <person name="Cantor M.N."/>
            <person name="Hua S.X."/>
        </authorList>
    </citation>
    <scope>NUCLEOTIDE SEQUENCE [LARGE SCALE GENOMIC DNA]</scope>
    <source>
        <strain evidence="1 2">LaAM-08-1</strain>
    </source>
</reference>
<dbReference type="Proteomes" id="UP000054477">
    <property type="component" value="Unassembled WGS sequence"/>
</dbReference>
<evidence type="ECO:0000313" key="1">
    <source>
        <dbReference type="EMBL" id="KIJ96713.1"/>
    </source>
</evidence>
<dbReference type="AlphaFoldDB" id="A0A0C9X5W9"/>
<dbReference type="HOGENOM" id="CLU_2606394_0_0_1"/>
<name>A0A0C9X5W9_9AGAR</name>
<proteinExistence type="predicted"/>
<sequence>MRIPSVMTNGLIPPSVKNCLSWRTVYSSDERFIPLSIHNISSSHEESFIPWYLVAVFAGWCSLDGLNWSFFDGIGWHLL</sequence>
<gene>
    <name evidence="1" type="ORF">K443DRAFT_275329</name>
</gene>
<keyword evidence="2" id="KW-1185">Reference proteome</keyword>
<protein>
    <submittedName>
        <fullName evidence="1">Uncharacterized protein</fullName>
    </submittedName>
</protein>
<reference evidence="2" key="2">
    <citation type="submission" date="2015-01" db="EMBL/GenBank/DDBJ databases">
        <title>Evolutionary Origins and Diversification of the Mycorrhizal Mutualists.</title>
        <authorList>
            <consortium name="DOE Joint Genome Institute"/>
            <consortium name="Mycorrhizal Genomics Consortium"/>
            <person name="Kohler A."/>
            <person name="Kuo A."/>
            <person name="Nagy L.G."/>
            <person name="Floudas D."/>
            <person name="Copeland A."/>
            <person name="Barry K.W."/>
            <person name="Cichocki N."/>
            <person name="Veneault-Fourrey C."/>
            <person name="LaButti K."/>
            <person name="Lindquist E.A."/>
            <person name="Lipzen A."/>
            <person name="Lundell T."/>
            <person name="Morin E."/>
            <person name="Murat C."/>
            <person name="Riley R."/>
            <person name="Ohm R."/>
            <person name="Sun H."/>
            <person name="Tunlid A."/>
            <person name="Henrissat B."/>
            <person name="Grigoriev I.V."/>
            <person name="Hibbett D.S."/>
            <person name="Martin F."/>
        </authorList>
    </citation>
    <scope>NUCLEOTIDE SEQUENCE [LARGE SCALE GENOMIC DNA]</scope>
    <source>
        <strain evidence="2">LaAM-08-1</strain>
    </source>
</reference>
<evidence type="ECO:0000313" key="2">
    <source>
        <dbReference type="Proteomes" id="UP000054477"/>
    </source>
</evidence>
<accession>A0A0C9X5W9</accession>